<reference evidence="13 18" key="1">
    <citation type="submission" date="2016-02" db="EMBL/GenBank/DDBJ databases">
        <authorList>
            <consortium name="Pathogen Informatics"/>
        </authorList>
    </citation>
    <scope>NUCLEOTIDE SEQUENCE [LARGE SCALE GENOMIC DNA]</scope>
    <source>
        <strain evidence="13 18">K173</strain>
        <strain evidence="14 22">NK65 ny</strain>
        <strain evidence="15 21">NK65e</strain>
        <strain evidence="17 19">SP11 Antwerpcl1</strain>
        <strain evidence="16 20">SP11 RLL</strain>
    </source>
</reference>
<dbReference type="Proteomes" id="UP000220214">
    <property type="component" value="Chromosome 14"/>
</dbReference>
<evidence type="ECO:0000313" key="17">
    <source>
        <dbReference type="EMBL" id="SCO64213.1"/>
    </source>
</evidence>
<keyword evidence="7 10" id="KW-0802">TPR repeat</keyword>
<dbReference type="InterPro" id="IPR050754">
    <property type="entry name" value="FKBP4/5/8-like"/>
</dbReference>
<dbReference type="PROSITE" id="PS50005">
    <property type="entry name" value="TPR"/>
    <property type="match status" value="1"/>
</dbReference>
<feature type="repeat" description="TPR" evidence="10">
    <location>
        <begin position="171"/>
        <end position="204"/>
    </location>
</feature>
<dbReference type="SUPFAM" id="SSF48452">
    <property type="entry name" value="TPR-like"/>
    <property type="match status" value="1"/>
</dbReference>
<feature type="region of interest" description="Disordered" evidence="11">
    <location>
        <begin position="46"/>
        <end position="93"/>
    </location>
</feature>
<dbReference type="InterPro" id="IPR019734">
    <property type="entry name" value="TPR_rpt"/>
</dbReference>
<dbReference type="PANTHER" id="PTHR46512:SF9">
    <property type="entry name" value="PEPTIDYLPROLYL ISOMERASE"/>
    <property type="match status" value="1"/>
</dbReference>
<evidence type="ECO:0000256" key="10">
    <source>
        <dbReference type="PROSITE-ProRule" id="PRU00339"/>
    </source>
</evidence>
<feature type="compositionally biased region" description="Polar residues" evidence="11">
    <location>
        <begin position="21"/>
        <end position="32"/>
    </location>
</feature>
<evidence type="ECO:0000256" key="1">
    <source>
        <dbReference type="ARBA" id="ARBA00000971"/>
    </source>
</evidence>
<protein>
    <recommendedName>
        <fullName evidence="3">peptidylprolyl isomerase</fullName>
        <ecNumber evidence="3">5.2.1.8</ecNumber>
    </recommendedName>
</protein>
<dbReference type="EMBL" id="LT608150">
    <property type="protein sequence ID" value="SCM26445.1"/>
    <property type="molecule type" value="Genomic_DNA"/>
</dbReference>
<dbReference type="PANTHER" id="PTHR46512">
    <property type="entry name" value="PEPTIDYLPROLYL ISOMERASE"/>
    <property type="match status" value="1"/>
</dbReference>
<dbReference type="Gene3D" id="1.25.40.10">
    <property type="entry name" value="Tetratricopeptide repeat domain"/>
    <property type="match status" value="1"/>
</dbReference>
<name>A0A0Z0ASM6_PLABE</name>
<dbReference type="OrthoDB" id="433738at2759"/>
<keyword evidence="5" id="KW-0597">Phosphoprotein</keyword>
<evidence type="ECO:0000313" key="16">
    <source>
        <dbReference type="EMBL" id="SCO62652.1"/>
    </source>
</evidence>
<dbReference type="GO" id="GO:0005737">
    <property type="term" value="C:cytoplasm"/>
    <property type="evidence" value="ECO:0007669"/>
    <property type="project" value="UniProtKB-SubCell"/>
</dbReference>
<evidence type="ECO:0000313" key="15">
    <source>
        <dbReference type="EMBL" id="SCN28462.1"/>
    </source>
</evidence>
<dbReference type="VEuPathDB" id="PlasmoDB:PBANKA_1428400"/>
<comment type="catalytic activity">
    <reaction evidence="1">
        <text>[protein]-peptidylproline (omega=180) = [protein]-peptidylproline (omega=0)</text>
        <dbReference type="Rhea" id="RHEA:16237"/>
        <dbReference type="Rhea" id="RHEA-COMP:10747"/>
        <dbReference type="Rhea" id="RHEA-COMP:10748"/>
        <dbReference type="ChEBI" id="CHEBI:83833"/>
        <dbReference type="ChEBI" id="CHEBI:83834"/>
        <dbReference type="EC" id="5.2.1.8"/>
    </reaction>
</comment>
<evidence type="ECO:0000256" key="2">
    <source>
        <dbReference type="ARBA" id="ARBA00004496"/>
    </source>
</evidence>
<feature type="compositionally biased region" description="Basic and acidic residues" evidence="11">
    <location>
        <begin position="83"/>
        <end position="93"/>
    </location>
</feature>
<dbReference type="EMBL" id="LT608278">
    <property type="protein sequence ID" value="SCO62652.1"/>
    <property type="molecule type" value="Genomic_DNA"/>
</dbReference>
<evidence type="ECO:0000256" key="12">
    <source>
        <dbReference type="SAM" id="Phobius"/>
    </source>
</evidence>
<dbReference type="InterPro" id="IPR013105">
    <property type="entry name" value="TPR_2"/>
</dbReference>
<keyword evidence="12" id="KW-0472">Membrane</keyword>
<proteinExistence type="predicted"/>
<dbReference type="EMBL" id="LT614640">
    <property type="protein sequence ID" value="SCN28462.1"/>
    <property type="molecule type" value="Genomic_DNA"/>
</dbReference>
<evidence type="ECO:0000256" key="3">
    <source>
        <dbReference type="ARBA" id="ARBA00013194"/>
    </source>
</evidence>
<keyword evidence="8" id="KW-0697">Rotamase</keyword>
<dbReference type="SMR" id="A0A0Z0ASM6"/>
<evidence type="ECO:0000313" key="19">
    <source>
        <dbReference type="Proteomes" id="UP000219860"/>
    </source>
</evidence>
<feature type="compositionally biased region" description="Basic and acidic residues" evidence="11">
    <location>
        <begin position="46"/>
        <end position="70"/>
    </location>
</feature>
<organism evidence="13 18">
    <name type="scientific">Plasmodium berghei</name>
    <dbReference type="NCBI Taxonomy" id="5821"/>
    <lineage>
        <taxon>Eukaryota</taxon>
        <taxon>Sar</taxon>
        <taxon>Alveolata</taxon>
        <taxon>Apicomplexa</taxon>
        <taxon>Aconoidasida</taxon>
        <taxon>Haemosporida</taxon>
        <taxon>Plasmodiidae</taxon>
        <taxon>Plasmodium</taxon>
        <taxon>Plasmodium (Vinckeia)</taxon>
    </lineage>
</organism>
<accession>A0A0Z0ASM6</accession>
<gene>
    <name evidence="13" type="ORF">PBK173_000455900</name>
    <name evidence="15" type="ORF">PBNK65E_000445800</name>
    <name evidence="14" type="ORF">PBNK65NY_000444600</name>
    <name evidence="17" type="ORF">PBSP11A_000445600</name>
    <name evidence="16" type="ORF">PBSP11RLL_000444900</name>
</gene>
<dbReference type="InterPro" id="IPR011990">
    <property type="entry name" value="TPR-like_helical_dom_sf"/>
</dbReference>
<keyword evidence="12" id="KW-1133">Transmembrane helix</keyword>
<evidence type="ECO:0000256" key="8">
    <source>
        <dbReference type="ARBA" id="ARBA00023110"/>
    </source>
</evidence>
<dbReference type="Proteomes" id="UP000219974">
    <property type="component" value="Chromosome 14"/>
</dbReference>
<dbReference type="AlphaFoldDB" id="A0A0Z0ASM6"/>
<dbReference type="GO" id="GO:0003755">
    <property type="term" value="F:peptidyl-prolyl cis-trans isomerase activity"/>
    <property type="evidence" value="ECO:0007669"/>
    <property type="project" value="UniProtKB-EC"/>
</dbReference>
<dbReference type="Proteomes" id="UP000219860">
    <property type="component" value="Chromosome 14"/>
</dbReference>
<evidence type="ECO:0000256" key="4">
    <source>
        <dbReference type="ARBA" id="ARBA00022490"/>
    </source>
</evidence>
<dbReference type="OMA" id="HSTYCSN"/>
<evidence type="ECO:0000256" key="5">
    <source>
        <dbReference type="ARBA" id="ARBA00022553"/>
    </source>
</evidence>
<evidence type="ECO:0000313" key="20">
    <source>
        <dbReference type="Proteomes" id="UP000219974"/>
    </source>
</evidence>
<feature type="region of interest" description="Disordered" evidence="11">
    <location>
        <begin position="1"/>
        <end position="34"/>
    </location>
</feature>
<evidence type="ECO:0000256" key="11">
    <source>
        <dbReference type="SAM" id="MobiDB-lite"/>
    </source>
</evidence>
<sequence>MDVISNHTKLKKVDNEPEQYANKNENLGTNVSEKYVPELPSIYLKEDPLMVAEKKSQNDESDNNEEKGEEQLNNLKNADASDDEKLNKDDANEKYKNGDYEEALKIWKRGLKSINYVLSKHEELNSEKLNEFKKLHSTYCSNIAQGHLKLNQYSECVKYSLLAQDNDKLNAKIYFRLAKGYFMLGKYDEALHILNEGIKINNDIALINLLQVVKRKKLIYLQKEKNTMKFIFQKLEEKSIMETDKKYAKTFFNNIFSFICLFLMCVYSLFVNLSKYFSQIIKKSKMIKNDE</sequence>
<keyword evidence="12" id="KW-0812">Transmembrane</keyword>
<dbReference type="SMART" id="SM00028">
    <property type="entry name" value="TPR"/>
    <property type="match status" value="3"/>
</dbReference>
<evidence type="ECO:0000256" key="7">
    <source>
        <dbReference type="ARBA" id="ARBA00022803"/>
    </source>
</evidence>
<evidence type="ECO:0000313" key="14">
    <source>
        <dbReference type="EMBL" id="SCM26445.1"/>
    </source>
</evidence>
<dbReference type="EMBL" id="LT160034">
    <property type="protein sequence ID" value="CXJ18710.1"/>
    <property type="molecule type" value="Genomic_DNA"/>
</dbReference>
<dbReference type="EMBL" id="LT608262">
    <property type="protein sequence ID" value="SCO64213.1"/>
    <property type="molecule type" value="Genomic_DNA"/>
</dbReference>
<evidence type="ECO:0000313" key="21">
    <source>
        <dbReference type="Proteomes" id="UP000220214"/>
    </source>
</evidence>
<evidence type="ECO:0000313" key="13">
    <source>
        <dbReference type="EMBL" id="CXJ18710.1"/>
    </source>
</evidence>
<keyword evidence="6" id="KW-0677">Repeat</keyword>
<feature type="transmembrane region" description="Helical" evidence="12">
    <location>
        <begin position="255"/>
        <end position="278"/>
    </location>
</feature>
<keyword evidence="4" id="KW-0963">Cytoplasm</keyword>
<comment type="subcellular location">
    <subcellularLocation>
        <location evidence="2">Cytoplasm</location>
    </subcellularLocation>
</comment>
<dbReference type="Proteomes" id="UP000069549">
    <property type="component" value="Chromosome 14"/>
</dbReference>
<evidence type="ECO:0000313" key="22">
    <source>
        <dbReference type="Proteomes" id="UP000516480"/>
    </source>
</evidence>
<dbReference type="EC" id="5.2.1.8" evidence="3"/>
<dbReference type="Pfam" id="PF07719">
    <property type="entry name" value="TPR_2"/>
    <property type="match status" value="1"/>
</dbReference>
<dbReference type="Proteomes" id="UP000516480">
    <property type="component" value="Chromosome 14"/>
</dbReference>
<keyword evidence="9" id="KW-0413">Isomerase</keyword>
<evidence type="ECO:0000256" key="9">
    <source>
        <dbReference type="ARBA" id="ARBA00023235"/>
    </source>
</evidence>
<evidence type="ECO:0000256" key="6">
    <source>
        <dbReference type="ARBA" id="ARBA00022737"/>
    </source>
</evidence>
<evidence type="ECO:0000313" key="18">
    <source>
        <dbReference type="Proteomes" id="UP000069549"/>
    </source>
</evidence>